<organism evidence="2 3">
    <name type="scientific">Streptomyces varsoviensis</name>
    <dbReference type="NCBI Taxonomy" id="67373"/>
    <lineage>
        <taxon>Bacteria</taxon>
        <taxon>Bacillati</taxon>
        <taxon>Actinomycetota</taxon>
        <taxon>Actinomycetes</taxon>
        <taxon>Kitasatosporales</taxon>
        <taxon>Streptomycetaceae</taxon>
        <taxon>Streptomyces</taxon>
    </lineage>
</organism>
<feature type="compositionally biased region" description="Acidic residues" evidence="1">
    <location>
        <begin position="50"/>
        <end position="64"/>
    </location>
</feature>
<name>A0ABR5IQH4_9ACTN</name>
<feature type="non-terminal residue" evidence="2">
    <location>
        <position position="73"/>
    </location>
</feature>
<keyword evidence="3" id="KW-1185">Reference proteome</keyword>
<evidence type="ECO:0000313" key="2">
    <source>
        <dbReference type="EMBL" id="KOG33752.1"/>
    </source>
</evidence>
<evidence type="ECO:0000313" key="3">
    <source>
        <dbReference type="Proteomes" id="UP000037020"/>
    </source>
</evidence>
<comment type="caution">
    <text evidence="2">The sequence shown here is derived from an EMBL/GenBank/DDBJ whole genome shotgun (WGS) entry which is preliminary data.</text>
</comment>
<proteinExistence type="predicted"/>
<gene>
    <name evidence="2" type="ORF">ADK38_47860</name>
</gene>
<feature type="region of interest" description="Disordered" evidence="1">
    <location>
        <begin position="1"/>
        <end position="73"/>
    </location>
</feature>
<evidence type="ECO:0000256" key="1">
    <source>
        <dbReference type="SAM" id="MobiDB-lite"/>
    </source>
</evidence>
<protein>
    <submittedName>
        <fullName evidence="2">Uncharacterized protein</fullName>
    </submittedName>
</protein>
<sequence length="73" mass="7115">MAARWTGAVRRERGSGGSGAAETSVRPREATGSTGRAGSTFPLGALPLGAEDDADAEDEADAAEAVDAAAGPA</sequence>
<accession>A0ABR5IQH4</accession>
<reference evidence="2 3" key="1">
    <citation type="submission" date="2015-07" db="EMBL/GenBank/DDBJ databases">
        <authorList>
            <person name="Ju K.-S."/>
            <person name="Doroghazi J.R."/>
            <person name="Metcalf W.W."/>
        </authorList>
    </citation>
    <scope>NUCLEOTIDE SEQUENCE [LARGE SCALE GENOMIC DNA]</scope>
    <source>
        <strain evidence="2 3">NRRL B-3589</strain>
    </source>
</reference>
<dbReference type="Proteomes" id="UP000037020">
    <property type="component" value="Unassembled WGS sequence"/>
</dbReference>
<dbReference type="EMBL" id="LGUT01004808">
    <property type="protein sequence ID" value="KOG33752.1"/>
    <property type="molecule type" value="Genomic_DNA"/>
</dbReference>